<evidence type="ECO:0000256" key="1">
    <source>
        <dbReference type="SAM" id="MobiDB-lite"/>
    </source>
</evidence>
<reference evidence="2" key="1">
    <citation type="submission" date="2021-06" db="EMBL/GenBank/DDBJ databases">
        <authorList>
            <person name="Kallberg Y."/>
            <person name="Tangrot J."/>
            <person name="Rosling A."/>
        </authorList>
    </citation>
    <scope>NUCLEOTIDE SEQUENCE</scope>
    <source>
        <strain evidence="2">IA702</strain>
    </source>
</reference>
<comment type="caution">
    <text evidence="2">The sequence shown here is derived from an EMBL/GenBank/DDBJ whole genome shotgun (WGS) entry which is preliminary data.</text>
</comment>
<proteinExistence type="predicted"/>
<organism evidence="2 3">
    <name type="scientific">Paraglomus occultum</name>
    <dbReference type="NCBI Taxonomy" id="144539"/>
    <lineage>
        <taxon>Eukaryota</taxon>
        <taxon>Fungi</taxon>
        <taxon>Fungi incertae sedis</taxon>
        <taxon>Mucoromycota</taxon>
        <taxon>Glomeromycotina</taxon>
        <taxon>Glomeromycetes</taxon>
        <taxon>Paraglomerales</taxon>
        <taxon>Paraglomeraceae</taxon>
        <taxon>Paraglomus</taxon>
    </lineage>
</organism>
<evidence type="ECO:0000313" key="2">
    <source>
        <dbReference type="EMBL" id="CAG8575974.1"/>
    </source>
</evidence>
<feature type="compositionally biased region" description="Low complexity" evidence="1">
    <location>
        <begin position="299"/>
        <end position="316"/>
    </location>
</feature>
<accession>A0A9N9BPA5</accession>
<dbReference type="Proteomes" id="UP000789572">
    <property type="component" value="Unassembled WGS sequence"/>
</dbReference>
<keyword evidence="3" id="KW-1185">Reference proteome</keyword>
<evidence type="ECO:0000313" key="3">
    <source>
        <dbReference type="Proteomes" id="UP000789572"/>
    </source>
</evidence>
<dbReference type="AlphaFoldDB" id="A0A9N9BPA5"/>
<name>A0A9N9BPA5_9GLOM</name>
<feature type="region of interest" description="Disordered" evidence="1">
    <location>
        <begin position="298"/>
        <end position="324"/>
    </location>
</feature>
<dbReference type="EMBL" id="CAJVPJ010001111">
    <property type="protein sequence ID" value="CAG8575974.1"/>
    <property type="molecule type" value="Genomic_DNA"/>
</dbReference>
<gene>
    <name evidence="2" type="ORF">POCULU_LOCUS6239</name>
</gene>
<sequence>MLYRLSRNEKTLIYSKDNIDGLPLPDIIFASKYKFKTSCLLMQYDGSQTDCQSYLSSPKLNINRPDRPGWITSFTAQNIKFLDPAGNHYNRSVVRRINFEFNISDELYLTNADAGMWAILSNSESNIVSQSSSIHVTSDVNSTVYASIYNLGKSQQNVFKIEWTIHKFIIQSALNVVFGLAHFTTLPMLTVTYATNPIVNNNNVYARVSVEPSSYMVKTETEKSDMTLFSVLSVLGGDRAIDPWGCVQRTQLKRIGFRKSVIDQLANIAYWATDRGTALKGGKSKPTYTIDKDIESGKENSISGSKEKSIISANTEGDTDDENEEEWTMKKLRCKFKTMQKRQKALENFLQDYVVDMTFYINNNHYKQDKKTDSNKE</sequence>
<protein>
    <submittedName>
        <fullName evidence="2">6128_t:CDS:1</fullName>
    </submittedName>
</protein>